<keyword evidence="1" id="KW-0175">Coiled coil</keyword>
<dbReference type="Proteomes" id="UP001500840">
    <property type="component" value="Unassembled WGS sequence"/>
</dbReference>
<evidence type="ECO:0000313" key="4">
    <source>
        <dbReference type="Proteomes" id="UP001500840"/>
    </source>
</evidence>
<evidence type="ECO:0000256" key="1">
    <source>
        <dbReference type="SAM" id="Coils"/>
    </source>
</evidence>
<feature type="compositionally biased region" description="Polar residues" evidence="2">
    <location>
        <begin position="148"/>
        <end position="161"/>
    </location>
</feature>
<keyword evidence="4" id="KW-1185">Reference proteome</keyword>
<reference evidence="4" key="1">
    <citation type="journal article" date="2019" name="Int. J. Syst. Evol. Microbiol.">
        <title>The Global Catalogue of Microorganisms (GCM) 10K type strain sequencing project: providing services to taxonomists for standard genome sequencing and annotation.</title>
        <authorList>
            <consortium name="The Broad Institute Genomics Platform"/>
            <consortium name="The Broad Institute Genome Sequencing Center for Infectious Disease"/>
            <person name="Wu L."/>
            <person name="Ma J."/>
        </authorList>
    </citation>
    <scope>NUCLEOTIDE SEQUENCE [LARGE SCALE GENOMIC DNA]</scope>
    <source>
        <strain evidence="4">JCM 17759</strain>
    </source>
</reference>
<protein>
    <submittedName>
        <fullName evidence="3">Uncharacterized protein</fullName>
    </submittedName>
</protein>
<name>A0ABP8NLP9_9BACT</name>
<feature type="region of interest" description="Disordered" evidence="2">
    <location>
        <begin position="85"/>
        <end position="161"/>
    </location>
</feature>
<evidence type="ECO:0000313" key="3">
    <source>
        <dbReference type="EMBL" id="GAA4467899.1"/>
    </source>
</evidence>
<proteinExistence type="predicted"/>
<gene>
    <name evidence="3" type="ORF">GCM10023156_58410</name>
</gene>
<feature type="region of interest" description="Disordered" evidence="2">
    <location>
        <begin position="1"/>
        <end position="24"/>
    </location>
</feature>
<dbReference type="RefSeq" id="WP_345327219.1">
    <property type="nucleotide sequence ID" value="NZ_BAABGA010000091.1"/>
</dbReference>
<feature type="coiled-coil region" evidence="1">
    <location>
        <begin position="206"/>
        <end position="233"/>
    </location>
</feature>
<evidence type="ECO:0000256" key="2">
    <source>
        <dbReference type="SAM" id="MobiDB-lite"/>
    </source>
</evidence>
<dbReference type="EMBL" id="BAABGA010000091">
    <property type="protein sequence ID" value="GAA4467899.1"/>
    <property type="molecule type" value="Genomic_DNA"/>
</dbReference>
<accession>A0ABP8NLP9</accession>
<sequence>MLLISTTRADDSTQQNKSQSKAAEQWIEQLSSKVDLTSDQKDKIREQLNANGQKVASTWSKFAEANAKAIALEATMYAAIEDGMSDQQKQQFRENRKNKQQTKKSQNKQDSGKTAKQKKNGQSDNSGRRSDNRQASASSDPSNKEKSGSSGQNSTSDRQANQDDSAYVYVTEMIIVPAQELASDVQMDAQQRQQCEQACQQFHSRLHQAYSDIQRYHDQLVQLEAEKMLAVEKVLNEEQLQKLKEERSSGQSG</sequence>
<organism evidence="3 4">
    <name type="scientific">Novipirellula rosea</name>
    <dbReference type="NCBI Taxonomy" id="1031540"/>
    <lineage>
        <taxon>Bacteria</taxon>
        <taxon>Pseudomonadati</taxon>
        <taxon>Planctomycetota</taxon>
        <taxon>Planctomycetia</taxon>
        <taxon>Pirellulales</taxon>
        <taxon>Pirellulaceae</taxon>
        <taxon>Novipirellula</taxon>
    </lineage>
</organism>
<comment type="caution">
    <text evidence="3">The sequence shown here is derived from an EMBL/GenBank/DDBJ whole genome shotgun (WGS) entry which is preliminary data.</text>
</comment>